<dbReference type="InterPro" id="IPR002328">
    <property type="entry name" value="ADH_Zn_CS"/>
</dbReference>
<keyword evidence="3 6" id="KW-0862">Zinc</keyword>
<keyword evidence="9" id="KW-1185">Reference proteome</keyword>
<evidence type="ECO:0000256" key="1">
    <source>
        <dbReference type="ARBA" id="ARBA00001947"/>
    </source>
</evidence>
<dbReference type="GO" id="GO:0051903">
    <property type="term" value="F:S-(hydroxymethyl)glutathione dehydrogenase [NAD(P)+] activity"/>
    <property type="evidence" value="ECO:0007669"/>
    <property type="project" value="UniProtKB-EC"/>
</dbReference>
<evidence type="ECO:0000256" key="5">
    <source>
        <dbReference type="ARBA" id="ARBA00023027"/>
    </source>
</evidence>
<dbReference type="AlphaFoldDB" id="A0A841J292"/>
<dbReference type="InterPro" id="IPR013149">
    <property type="entry name" value="ADH-like_C"/>
</dbReference>
<comment type="similarity">
    <text evidence="6">Belongs to the zinc-containing alcohol dehydrogenase family.</text>
</comment>
<dbReference type="SUPFAM" id="SSF51735">
    <property type="entry name" value="NAD(P)-binding Rossmann-fold domains"/>
    <property type="match status" value="1"/>
</dbReference>
<dbReference type="GO" id="GO:0005829">
    <property type="term" value="C:cytosol"/>
    <property type="evidence" value="ECO:0007669"/>
    <property type="project" value="TreeGrafter"/>
</dbReference>
<gene>
    <name evidence="8" type="ORF">FHS92_003060</name>
</gene>
<evidence type="ECO:0000313" key="8">
    <source>
        <dbReference type="EMBL" id="MBB6125299.1"/>
    </source>
</evidence>
<keyword evidence="2 6" id="KW-0479">Metal-binding</keyword>
<dbReference type="EC" id="1.1.1.284" evidence="8"/>
<accession>A0A841J292</accession>
<dbReference type="Pfam" id="PF00107">
    <property type="entry name" value="ADH_zinc_N"/>
    <property type="match status" value="1"/>
</dbReference>
<dbReference type="Proteomes" id="UP000552700">
    <property type="component" value="Unassembled WGS sequence"/>
</dbReference>
<name>A0A841J292_9SPHN</name>
<dbReference type="GO" id="GO:0046294">
    <property type="term" value="P:formaldehyde catabolic process"/>
    <property type="evidence" value="ECO:0007669"/>
    <property type="project" value="TreeGrafter"/>
</dbReference>
<dbReference type="Gene3D" id="3.40.50.720">
    <property type="entry name" value="NAD(P)-binding Rossmann-like Domain"/>
    <property type="match status" value="1"/>
</dbReference>
<evidence type="ECO:0000256" key="2">
    <source>
        <dbReference type="ARBA" id="ARBA00022723"/>
    </source>
</evidence>
<dbReference type="PROSITE" id="PS00059">
    <property type="entry name" value="ADH_ZINC"/>
    <property type="match status" value="1"/>
</dbReference>
<evidence type="ECO:0000259" key="7">
    <source>
        <dbReference type="SMART" id="SM00829"/>
    </source>
</evidence>
<keyword evidence="5" id="KW-0520">NAD</keyword>
<dbReference type="EMBL" id="JACIJP010000006">
    <property type="protein sequence ID" value="MBB6125299.1"/>
    <property type="molecule type" value="Genomic_DNA"/>
</dbReference>
<dbReference type="InterPro" id="IPR013154">
    <property type="entry name" value="ADH-like_N"/>
</dbReference>
<dbReference type="Pfam" id="PF08240">
    <property type="entry name" value="ADH_N"/>
    <property type="match status" value="1"/>
</dbReference>
<dbReference type="SMART" id="SM00829">
    <property type="entry name" value="PKS_ER"/>
    <property type="match status" value="1"/>
</dbReference>
<dbReference type="SUPFAM" id="SSF50129">
    <property type="entry name" value="GroES-like"/>
    <property type="match status" value="2"/>
</dbReference>
<dbReference type="PANTHER" id="PTHR43880">
    <property type="entry name" value="ALCOHOL DEHYDROGENASE"/>
    <property type="match status" value="1"/>
</dbReference>
<evidence type="ECO:0000256" key="4">
    <source>
        <dbReference type="ARBA" id="ARBA00023002"/>
    </source>
</evidence>
<evidence type="ECO:0000313" key="9">
    <source>
        <dbReference type="Proteomes" id="UP000552700"/>
    </source>
</evidence>
<dbReference type="InterPro" id="IPR011032">
    <property type="entry name" value="GroES-like_sf"/>
</dbReference>
<dbReference type="EC" id="1.1.1.1" evidence="8"/>
<organism evidence="8 9">
    <name type="scientific">Sphingobium subterraneum</name>
    <dbReference type="NCBI Taxonomy" id="627688"/>
    <lineage>
        <taxon>Bacteria</taxon>
        <taxon>Pseudomonadati</taxon>
        <taxon>Pseudomonadota</taxon>
        <taxon>Alphaproteobacteria</taxon>
        <taxon>Sphingomonadales</taxon>
        <taxon>Sphingomonadaceae</taxon>
        <taxon>Sphingobium</taxon>
    </lineage>
</organism>
<reference evidence="8 9" key="1">
    <citation type="submission" date="2020-08" db="EMBL/GenBank/DDBJ databases">
        <title>Genomic Encyclopedia of Type Strains, Phase IV (KMG-IV): sequencing the most valuable type-strain genomes for metagenomic binning, comparative biology and taxonomic classification.</title>
        <authorList>
            <person name="Goeker M."/>
        </authorList>
    </citation>
    <scope>NUCLEOTIDE SEQUENCE [LARGE SCALE GENOMIC DNA]</scope>
    <source>
        <strain evidence="8 9">DSM 102255</strain>
    </source>
</reference>
<comment type="cofactor">
    <cofactor evidence="1 6">
        <name>Zn(2+)</name>
        <dbReference type="ChEBI" id="CHEBI:29105"/>
    </cofactor>
</comment>
<proteinExistence type="inferred from homology"/>
<dbReference type="GO" id="GO:0004022">
    <property type="term" value="F:alcohol dehydrogenase (NAD+) activity"/>
    <property type="evidence" value="ECO:0007669"/>
    <property type="project" value="UniProtKB-EC"/>
</dbReference>
<evidence type="ECO:0000256" key="6">
    <source>
        <dbReference type="RuleBase" id="RU361277"/>
    </source>
</evidence>
<keyword evidence="4 8" id="KW-0560">Oxidoreductase</keyword>
<comment type="caution">
    <text evidence="8">The sequence shown here is derived from an EMBL/GenBank/DDBJ whole genome shotgun (WGS) entry which is preliminary data.</text>
</comment>
<dbReference type="Gene3D" id="3.90.180.10">
    <property type="entry name" value="Medium-chain alcohol dehydrogenases, catalytic domain"/>
    <property type="match status" value="1"/>
</dbReference>
<protein>
    <submittedName>
        <fullName evidence="8">S-(Hydroxymethyl)glutathione dehydrogenase/alcohol dehydrogenase</fullName>
        <ecNumber evidence="8">1.1.1.1</ecNumber>
        <ecNumber evidence="8">1.1.1.284</ecNumber>
    </submittedName>
</protein>
<sequence length="366" mass="38545">MSIKSMAAVAFQPHEALKIELIDVDAPQAGEVLVEMKATGLCHTDLHAMEGKSTAGIAFPGIPGHEGAGIVREVGPGVTSVAPGDHVVSFLAECKVCPTCLSGKSNLCDQVVIDDFVARSRFSVNGQRAFPFQGLGTYTQYSVIREVCLAKVRKDAPFDQLSYFGCAASTGIGAALFTAKVEPGSSVIVFGMGGVGLNIVQGARLAGARQIIAVDINDDKKSIAMLMGATHFVNPKTIAGDIVGHLNELTGGGADFTFEAVGSTALMRQAFEAARYGWGVCTVVGLAEDGASVEVPAYSLLAGRKIQGSPAGDVKGRTQIPQLVDWMMDGKINVRDLISSHLTLENINTGFDMMRRHEGIRSVVTF</sequence>
<dbReference type="PANTHER" id="PTHR43880:SF12">
    <property type="entry name" value="ALCOHOL DEHYDROGENASE CLASS-3"/>
    <property type="match status" value="1"/>
</dbReference>
<dbReference type="FunFam" id="3.40.50.720:FF:000003">
    <property type="entry name" value="S-(hydroxymethyl)glutathione dehydrogenase"/>
    <property type="match status" value="1"/>
</dbReference>
<evidence type="ECO:0000256" key="3">
    <source>
        <dbReference type="ARBA" id="ARBA00022833"/>
    </source>
</evidence>
<dbReference type="InterPro" id="IPR036291">
    <property type="entry name" value="NAD(P)-bd_dom_sf"/>
</dbReference>
<dbReference type="InterPro" id="IPR020843">
    <property type="entry name" value="ER"/>
</dbReference>
<dbReference type="GO" id="GO:0008270">
    <property type="term" value="F:zinc ion binding"/>
    <property type="evidence" value="ECO:0007669"/>
    <property type="project" value="InterPro"/>
</dbReference>
<feature type="domain" description="Enoyl reductase (ER)" evidence="7">
    <location>
        <begin position="12"/>
        <end position="334"/>
    </location>
</feature>